<evidence type="ECO:0000256" key="7">
    <source>
        <dbReference type="ARBA" id="ARBA00022806"/>
    </source>
</evidence>
<dbReference type="PANTHER" id="PTHR47963:SF9">
    <property type="entry name" value="CRISPR-ASSOCIATED ENDONUCLEASE_HELICASE CAS3"/>
    <property type="match status" value="1"/>
</dbReference>
<comment type="similarity">
    <text evidence="2">In the central section; belongs to the CRISPR-associated helicase Cas3 family.</text>
</comment>
<proteinExistence type="inferred from homology"/>
<dbReference type="Pfam" id="PF22590">
    <property type="entry name" value="Cas3-like_C_2"/>
    <property type="match status" value="1"/>
</dbReference>
<accession>A0ABT9IN69</accession>
<organism evidence="12 13">
    <name type="scientific">Arthrobacter horti</name>
    <dbReference type="NCBI Taxonomy" id="3068273"/>
    <lineage>
        <taxon>Bacteria</taxon>
        <taxon>Bacillati</taxon>
        <taxon>Actinomycetota</taxon>
        <taxon>Actinomycetes</taxon>
        <taxon>Micrococcales</taxon>
        <taxon>Micrococcaceae</taxon>
        <taxon>Arthrobacter</taxon>
    </lineage>
</organism>
<comment type="similarity">
    <text evidence="1">In the N-terminal section; belongs to the CRISPR-associated nuclease Cas3-HD family.</text>
</comment>
<keyword evidence="5" id="KW-0547">Nucleotide-binding</keyword>
<dbReference type="InterPro" id="IPR054712">
    <property type="entry name" value="Cas3-like_dom"/>
</dbReference>
<dbReference type="InterPro" id="IPR006483">
    <property type="entry name" value="CRISPR-assoc_Cas3_HD"/>
</dbReference>
<evidence type="ECO:0000313" key="13">
    <source>
        <dbReference type="Proteomes" id="UP001232725"/>
    </source>
</evidence>
<dbReference type="PROSITE" id="PS51643">
    <property type="entry name" value="HD_CAS3"/>
    <property type="match status" value="1"/>
</dbReference>
<dbReference type="InterPro" id="IPR038257">
    <property type="entry name" value="CRISPR-assoc_Cas3_HD_sf"/>
</dbReference>
<dbReference type="Gene3D" id="3.40.50.300">
    <property type="entry name" value="P-loop containing nucleotide triphosphate hydrolases"/>
    <property type="match status" value="2"/>
</dbReference>
<evidence type="ECO:0000256" key="3">
    <source>
        <dbReference type="ARBA" id="ARBA00022722"/>
    </source>
</evidence>
<evidence type="ECO:0000256" key="1">
    <source>
        <dbReference type="ARBA" id="ARBA00006847"/>
    </source>
</evidence>
<keyword evidence="9" id="KW-0051">Antiviral defense</keyword>
<dbReference type="CDD" id="cd17930">
    <property type="entry name" value="DEXHc_cas3"/>
    <property type="match status" value="1"/>
</dbReference>
<keyword evidence="6" id="KW-0378">Hydrolase</keyword>
<dbReference type="EMBL" id="JAVALS010000004">
    <property type="protein sequence ID" value="MDP5227049.1"/>
    <property type="molecule type" value="Genomic_DNA"/>
</dbReference>
<feature type="region of interest" description="Disordered" evidence="10">
    <location>
        <begin position="502"/>
        <end position="543"/>
    </location>
</feature>
<dbReference type="PANTHER" id="PTHR47963">
    <property type="entry name" value="DEAD-BOX ATP-DEPENDENT RNA HELICASE 47, MITOCHONDRIAL"/>
    <property type="match status" value="1"/>
</dbReference>
<evidence type="ECO:0000256" key="8">
    <source>
        <dbReference type="ARBA" id="ARBA00022840"/>
    </source>
</evidence>
<name>A0ABT9IN69_9MICC</name>
<dbReference type="NCBIfam" id="TIGR01587">
    <property type="entry name" value="cas3_core"/>
    <property type="match status" value="1"/>
</dbReference>
<keyword evidence="7" id="KW-0347">Helicase</keyword>
<feature type="domain" description="HD Cas3-type" evidence="11">
    <location>
        <begin position="16"/>
        <end position="216"/>
    </location>
</feature>
<gene>
    <name evidence="12" type="primary">cas3</name>
    <name evidence="12" type="ORF">Q9R02_07795</name>
</gene>
<evidence type="ECO:0000256" key="5">
    <source>
        <dbReference type="ARBA" id="ARBA00022741"/>
    </source>
</evidence>
<evidence type="ECO:0000256" key="2">
    <source>
        <dbReference type="ARBA" id="ARBA00009046"/>
    </source>
</evidence>
<evidence type="ECO:0000256" key="9">
    <source>
        <dbReference type="ARBA" id="ARBA00023118"/>
    </source>
</evidence>
<dbReference type="InterPro" id="IPR050547">
    <property type="entry name" value="DEAD_box_RNA_helicases"/>
</dbReference>
<evidence type="ECO:0000256" key="6">
    <source>
        <dbReference type="ARBA" id="ARBA00022801"/>
    </source>
</evidence>
<evidence type="ECO:0000313" key="12">
    <source>
        <dbReference type="EMBL" id="MDP5227049.1"/>
    </source>
</evidence>
<evidence type="ECO:0000259" key="11">
    <source>
        <dbReference type="PROSITE" id="PS51643"/>
    </source>
</evidence>
<feature type="region of interest" description="Disordered" evidence="10">
    <location>
        <begin position="247"/>
        <end position="276"/>
    </location>
</feature>
<dbReference type="Gene3D" id="1.10.3210.30">
    <property type="match status" value="1"/>
</dbReference>
<keyword evidence="3" id="KW-0540">Nuclease</keyword>
<comment type="caution">
    <text evidence="12">The sequence shown here is derived from an EMBL/GenBank/DDBJ whole genome shotgun (WGS) entry which is preliminary data.</text>
</comment>
<dbReference type="RefSeq" id="WP_305996332.1">
    <property type="nucleotide sequence ID" value="NZ_JAVALS010000004.1"/>
</dbReference>
<evidence type="ECO:0000256" key="4">
    <source>
        <dbReference type="ARBA" id="ARBA00022723"/>
    </source>
</evidence>
<dbReference type="InterPro" id="IPR006474">
    <property type="entry name" value="Helicase_Cas3_CRISPR-ass_core"/>
</dbReference>
<keyword evidence="13" id="KW-1185">Reference proteome</keyword>
<reference evidence="12 13" key="1">
    <citation type="submission" date="2023-08" db="EMBL/GenBank/DDBJ databases">
        <title>Arthrobacter horti sp. nov., isolated from forest soil.</title>
        <authorList>
            <person name="Park M."/>
        </authorList>
    </citation>
    <scope>NUCLEOTIDE SEQUENCE [LARGE SCALE GENOMIC DNA]</scope>
    <source>
        <strain evidence="12 13">YJM1</strain>
    </source>
</reference>
<dbReference type="InterPro" id="IPR014001">
    <property type="entry name" value="Helicase_ATP-bd"/>
</dbReference>
<dbReference type="SMART" id="SM00487">
    <property type="entry name" value="DEXDc"/>
    <property type="match status" value="1"/>
</dbReference>
<dbReference type="NCBIfam" id="TIGR01596">
    <property type="entry name" value="cas3_HD"/>
    <property type="match status" value="1"/>
</dbReference>
<keyword evidence="4" id="KW-0479">Metal-binding</keyword>
<dbReference type="Proteomes" id="UP001232725">
    <property type="component" value="Unassembled WGS sequence"/>
</dbReference>
<protein>
    <submittedName>
        <fullName evidence="12">CRISPR-associated helicase Cas3</fullName>
    </submittedName>
</protein>
<evidence type="ECO:0000256" key="10">
    <source>
        <dbReference type="SAM" id="MobiDB-lite"/>
    </source>
</evidence>
<dbReference type="CDD" id="cd09641">
    <property type="entry name" value="Cas3''_I"/>
    <property type="match status" value="1"/>
</dbReference>
<dbReference type="InterPro" id="IPR027417">
    <property type="entry name" value="P-loop_NTPase"/>
</dbReference>
<keyword evidence="8" id="KW-0067">ATP-binding</keyword>
<dbReference type="SUPFAM" id="SSF52540">
    <property type="entry name" value="P-loop containing nucleoside triphosphate hydrolases"/>
    <property type="match status" value="1"/>
</dbReference>
<dbReference type="Pfam" id="PF18019">
    <property type="entry name" value="Cas3_HD"/>
    <property type="match status" value="1"/>
</dbReference>
<sequence length="849" mass="93019">MISAAAQSVWGKSDRDTGEWMSLWRHMQDSAAVAGKLWDEWLSWAVKNRLQSACCSDDESDVRTLVTWLAATHDAGKAHPLFAFQVYGLAEKMRDCGLDIPLEVTPDGRIPHSVLGYSIVSRWLTSECSFPPIVAMSHATVSGGHHGVPPTTVQVKTAREATEALDRSWHEVQNELMTACAEMTGAADYLRQWRGRRLTPEAQMLLTAVVIVADWIASNPDLFPYGDCSPTEQRLARAWTQLDLAQSWSAPDPPSDPDELFASRFDLPPGSRPSSMQRSAFEAAMAMKVPGVLIIEAAMGEGKTEAALTAAEVFAAKWGLGGAIFALPTQATSDAMFTRFPSWVEKLPDKGPCSGRRSIYLAHSKSQLNDDFRRRYREDAIGGAAEGPIAEVYDDGPDGRARRHAAVAHQWLSGRKKGMLADFVVATIDQVLFAALQSRHVVLRHLALAGKVVIIDECHAYDAFMNRYLHQVLSWLAAYGVPVILLSATLPAETRKQLVHAYESGRPNGRSSAEGTALHRRSRRGRKPAEQTDSPLDGDPGYPLIVASSPDGPVMTTPETSGSLLEVTIRPLEESATALLDALEPIRLQGGCAGIICNTVGRAQGIFKELATAFTADELILVHSRFMAPDRMELERRIRELLGRDDVVKAAGMVRPHRLIVVGTQVLEQSLDVDFDLMITDIAPVDLLLQRIGRLHRRRTVSRPRPAHLEEPVCLIRGVKDWVSEPPALEDGSAAVYGKSLLFRTLAVLGTQLASEQPLYLPPDISELVQASYAELVAVPDSWREEFAEAEAEREAEVEQKVNGAELFLLKTVSEFTDGLAIDLLERNTSSADEGAQEASGLARVRDTD</sequence>